<dbReference type="InterPro" id="IPR010870">
    <property type="entry name" value="Porin_O/P"/>
</dbReference>
<dbReference type="AlphaFoldDB" id="A0A9D2KEU4"/>
<dbReference type="InterPro" id="IPR023614">
    <property type="entry name" value="Porin_dom_sf"/>
</dbReference>
<evidence type="ECO:0000313" key="3">
    <source>
        <dbReference type="Proteomes" id="UP000824108"/>
    </source>
</evidence>
<comment type="caution">
    <text evidence="2">The sequence shown here is derived from an EMBL/GenBank/DDBJ whole genome shotgun (WGS) entry which is preliminary data.</text>
</comment>
<dbReference type="EMBL" id="DXAV01000041">
    <property type="protein sequence ID" value="HIZ91448.1"/>
    <property type="molecule type" value="Genomic_DNA"/>
</dbReference>
<proteinExistence type="predicted"/>
<reference evidence="2" key="1">
    <citation type="journal article" date="2021" name="PeerJ">
        <title>Extensive microbial diversity within the chicken gut microbiome revealed by metagenomics and culture.</title>
        <authorList>
            <person name="Gilroy R."/>
            <person name="Ravi A."/>
            <person name="Getino M."/>
            <person name="Pursley I."/>
            <person name="Horton D.L."/>
            <person name="Alikhan N.F."/>
            <person name="Baker D."/>
            <person name="Gharbi K."/>
            <person name="Hall N."/>
            <person name="Watson M."/>
            <person name="Adriaenssens E.M."/>
            <person name="Foster-Nyarko E."/>
            <person name="Jarju S."/>
            <person name="Secka A."/>
            <person name="Antonio M."/>
            <person name="Oren A."/>
            <person name="Chaudhuri R.R."/>
            <person name="La Ragione R."/>
            <person name="Hildebrand F."/>
            <person name="Pallen M.J."/>
        </authorList>
    </citation>
    <scope>NUCLEOTIDE SEQUENCE</scope>
    <source>
        <strain evidence="2">CHK118-2852</strain>
    </source>
</reference>
<evidence type="ECO:0000313" key="2">
    <source>
        <dbReference type="EMBL" id="HIZ91448.1"/>
    </source>
</evidence>
<dbReference type="Gene3D" id="2.40.160.10">
    <property type="entry name" value="Porin"/>
    <property type="match status" value="1"/>
</dbReference>
<dbReference type="Proteomes" id="UP000824108">
    <property type="component" value="Unassembled WGS sequence"/>
</dbReference>
<protein>
    <submittedName>
        <fullName evidence="2">OprO/OprP family phosphate-selective porin</fullName>
    </submittedName>
</protein>
<keyword evidence="1" id="KW-0732">Signal</keyword>
<dbReference type="Pfam" id="PF07396">
    <property type="entry name" value="Porin_O_P"/>
    <property type="match status" value="1"/>
</dbReference>
<name>A0A9D2KEU4_9BACE</name>
<reference evidence="2" key="2">
    <citation type="submission" date="2021-04" db="EMBL/GenBank/DDBJ databases">
        <authorList>
            <person name="Gilroy R."/>
        </authorList>
    </citation>
    <scope>NUCLEOTIDE SEQUENCE</scope>
    <source>
        <strain evidence="2">CHK118-2852</strain>
    </source>
</reference>
<evidence type="ECO:0000256" key="1">
    <source>
        <dbReference type="SAM" id="SignalP"/>
    </source>
</evidence>
<sequence length="393" mass="44515">MKKTLLWFCLLAWCTAVQAQQDPLIDPEEGRTLLERFTKGGKSISSSSMNLQFYTSAAANFIDGELDEAAFKINGVRLELLGDFGKNFSYHFRQSFNKYSNPRAVDNLSSSVECAYVDWRMKPHFTLTVGKQAIQLSGYEYWVNAIRVREFSDFNNYIDCYQAGVNGAIIFSPTQRLNVQVLNNSAAKGSDSFIYGLPEGVTKVKVPVLSTLNWDGYFFDKGLNLRYSASWGQLAGKRDLLYLTAGNVWEKGPIVAYADFMYSREGIDTKGLISELSAALPDGGVTAQHVNYFTTILNFDYRVHEHWNLYAKGAYELGGVYKKNGPYEKGLYRRTWNAQLCAEYFPMDNSELRIYLHLLYKAHGLTSRARALEADDYTSQRISLGLVYTIPVF</sequence>
<gene>
    <name evidence="2" type="ORF">H9807_04940</name>
</gene>
<organism evidence="2 3">
    <name type="scientific">Candidatus Bacteroides merdavium</name>
    <dbReference type="NCBI Taxonomy" id="2838472"/>
    <lineage>
        <taxon>Bacteria</taxon>
        <taxon>Pseudomonadati</taxon>
        <taxon>Bacteroidota</taxon>
        <taxon>Bacteroidia</taxon>
        <taxon>Bacteroidales</taxon>
        <taxon>Bacteroidaceae</taxon>
        <taxon>Bacteroides</taxon>
    </lineage>
</organism>
<accession>A0A9D2KEU4</accession>
<feature type="signal peptide" evidence="1">
    <location>
        <begin position="1"/>
        <end position="19"/>
    </location>
</feature>
<feature type="chain" id="PRO_5039095123" evidence="1">
    <location>
        <begin position="20"/>
        <end position="393"/>
    </location>
</feature>